<protein>
    <recommendedName>
        <fullName evidence="2">Primosomal protein</fullName>
    </recommendedName>
</protein>
<evidence type="ECO:0008006" key="2">
    <source>
        <dbReference type="Google" id="ProtNLM"/>
    </source>
</evidence>
<accession>A0A382DX44</accession>
<evidence type="ECO:0000313" key="1">
    <source>
        <dbReference type="EMBL" id="SVB42147.1"/>
    </source>
</evidence>
<organism evidence="1">
    <name type="scientific">marine metagenome</name>
    <dbReference type="NCBI Taxonomy" id="408172"/>
    <lineage>
        <taxon>unclassified sequences</taxon>
        <taxon>metagenomes</taxon>
        <taxon>ecological metagenomes</taxon>
    </lineage>
</organism>
<sequence>KPKQYFIEGIFMQSEKKNKNGRVYPLPILEKEVNRYVKEYVEPKRAFGELGHPDGPTVNLDRASHMITSLVKEGKNFVGRAKVLDTPNGQIVKCLIDEGARLGVSSRGMGTLKQDEKNSQVVQKDFYLATAADIVADPSAPNAFVEGIMEGREWIWDNGLLREQDIERARENILKASSRELEEVKLNEFKNLLSKL</sequence>
<reference evidence="1" key="1">
    <citation type="submission" date="2018-05" db="EMBL/GenBank/DDBJ databases">
        <authorList>
            <person name="Lanie J.A."/>
            <person name="Ng W.-L."/>
            <person name="Kazmierczak K.M."/>
            <person name="Andrzejewski T.M."/>
            <person name="Davidsen T.M."/>
            <person name="Wayne K.J."/>
            <person name="Tettelin H."/>
            <person name="Glass J.I."/>
            <person name="Rusch D."/>
            <person name="Podicherti R."/>
            <person name="Tsui H.-C.T."/>
            <person name="Winkler M.E."/>
        </authorList>
    </citation>
    <scope>NUCLEOTIDE SEQUENCE</scope>
</reference>
<proteinExistence type="predicted"/>
<dbReference type="AlphaFoldDB" id="A0A382DX44"/>
<dbReference type="EMBL" id="UINC01041204">
    <property type="protein sequence ID" value="SVB42147.1"/>
    <property type="molecule type" value="Genomic_DNA"/>
</dbReference>
<feature type="non-terminal residue" evidence="1">
    <location>
        <position position="1"/>
    </location>
</feature>
<dbReference type="Pfam" id="PF03420">
    <property type="entry name" value="Peptidase_S77"/>
    <property type="match status" value="1"/>
</dbReference>
<name>A0A382DX44_9ZZZZ</name>
<dbReference type="InterPro" id="IPR005082">
    <property type="entry name" value="Peptidase_U9_T4_prohead"/>
</dbReference>
<gene>
    <name evidence="1" type="ORF">METZ01_LOCUS195001</name>
</gene>